<keyword evidence="3" id="KW-0732">Signal</keyword>
<dbReference type="OrthoDB" id="5526311at2"/>
<evidence type="ECO:0000256" key="5">
    <source>
        <dbReference type="ARBA" id="ARBA00023295"/>
    </source>
</evidence>
<protein>
    <recommendedName>
        <fullName evidence="2">alpha-L-fucosidase</fullName>
        <ecNumber evidence="2">3.2.1.51</ecNumber>
    </recommendedName>
</protein>
<dbReference type="PANTHER" id="PTHR10030:SF37">
    <property type="entry name" value="ALPHA-L-FUCOSIDASE-RELATED"/>
    <property type="match status" value="1"/>
</dbReference>
<dbReference type="Pfam" id="PF01120">
    <property type="entry name" value="Alpha_L_fucos"/>
    <property type="match status" value="1"/>
</dbReference>
<dbReference type="GO" id="GO:0005764">
    <property type="term" value="C:lysosome"/>
    <property type="evidence" value="ECO:0007669"/>
    <property type="project" value="TreeGrafter"/>
</dbReference>
<evidence type="ECO:0000313" key="8">
    <source>
        <dbReference type="EMBL" id="TKK78197.1"/>
    </source>
</evidence>
<evidence type="ECO:0000313" key="9">
    <source>
        <dbReference type="Proteomes" id="UP000305836"/>
    </source>
</evidence>
<dbReference type="SMART" id="SM00812">
    <property type="entry name" value="Alpha_L_fucos"/>
    <property type="match status" value="1"/>
</dbReference>
<proteinExistence type="inferred from homology"/>
<feature type="domain" description="Glycoside hydrolase family 29 N-terminal" evidence="7">
    <location>
        <begin position="79"/>
        <end position="365"/>
    </location>
</feature>
<accession>A0A4U3LUH3</accession>
<dbReference type="AlphaFoldDB" id="A0A4U3LUH3"/>
<keyword evidence="4" id="KW-0378">Hydrolase</keyword>
<evidence type="ECO:0000259" key="7">
    <source>
        <dbReference type="Pfam" id="PF01120"/>
    </source>
</evidence>
<evidence type="ECO:0000256" key="1">
    <source>
        <dbReference type="ARBA" id="ARBA00007951"/>
    </source>
</evidence>
<dbReference type="GO" id="GO:0004560">
    <property type="term" value="F:alpha-L-fucosidase activity"/>
    <property type="evidence" value="ECO:0007669"/>
    <property type="project" value="InterPro"/>
</dbReference>
<gene>
    <name evidence="8" type="ORF">FDA38_24205</name>
</gene>
<evidence type="ECO:0000256" key="2">
    <source>
        <dbReference type="ARBA" id="ARBA00012662"/>
    </source>
</evidence>
<dbReference type="InterPro" id="IPR000933">
    <property type="entry name" value="Glyco_hydro_29"/>
</dbReference>
<dbReference type="GO" id="GO:0006004">
    <property type="term" value="P:fucose metabolic process"/>
    <property type="evidence" value="ECO:0007669"/>
    <property type="project" value="TreeGrafter"/>
</dbReference>
<keyword evidence="5" id="KW-0326">Glycosidase</keyword>
<dbReference type="InterPro" id="IPR017853">
    <property type="entry name" value="GH"/>
</dbReference>
<evidence type="ECO:0000256" key="4">
    <source>
        <dbReference type="ARBA" id="ARBA00022801"/>
    </source>
</evidence>
<evidence type="ECO:0000256" key="6">
    <source>
        <dbReference type="SAM" id="MobiDB-lite"/>
    </source>
</evidence>
<name>A0A4U3LUH3_9ACTN</name>
<dbReference type="Gene3D" id="2.60.120.260">
    <property type="entry name" value="Galactose-binding domain-like"/>
    <property type="match status" value="1"/>
</dbReference>
<dbReference type="Gene3D" id="3.20.20.80">
    <property type="entry name" value="Glycosidases"/>
    <property type="match status" value="1"/>
</dbReference>
<evidence type="ECO:0000256" key="3">
    <source>
        <dbReference type="ARBA" id="ARBA00022729"/>
    </source>
</evidence>
<comment type="similarity">
    <text evidence="1">Belongs to the glycosyl hydrolase 29 family.</text>
</comment>
<feature type="region of interest" description="Disordered" evidence="6">
    <location>
        <begin position="1"/>
        <end position="40"/>
    </location>
</feature>
<comment type="caution">
    <text evidence="8">The sequence shown here is derived from an EMBL/GenBank/DDBJ whole genome shotgun (WGS) entry which is preliminary data.</text>
</comment>
<keyword evidence="9" id="KW-1185">Reference proteome</keyword>
<dbReference type="Proteomes" id="UP000305836">
    <property type="component" value="Unassembled WGS sequence"/>
</dbReference>
<dbReference type="GO" id="GO:0016139">
    <property type="term" value="P:glycoside catabolic process"/>
    <property type="evidence" value="ECO:0007669"/>
    <property type="project" value="TreeGrafter"/>
</dbReference>
<reference evidence="8 9" key="1">
    <citation type="submission" date="2019-04" db="EMBL/GenBank/DDBJ databases">
        <title>Kribbella sp. NEAU-THZ 27 nov., a novel actinomycete isolated from soil.</title>
        <authorList>
            <person name="Duan L."/>
        </authorList>
    </citation>
    <scope>NUCLEOTIDE SEQUENCE [LARGE SCALE GENOMIC DNA]</scope>
    <source>
        <strain evidence="9">NEAU-THZ27</strain>
    </source>
</reference>
<dbReference type="EMBL" id="SZPZ01000003">
    <property type="protein sequence ID" value="TKK78197.1"/>
    <property type="molecule type" value="Genomic_DNA"/>
</dbReference>
<dbReference type="InterPro" id="IPR057739">
    <property type="entry name" value="Glyco_hydro_29_N"/>
</dbReference>
<dbReference type="SUPFAM" id="SSF51445">
    <property type="entry name" value="(Trans)glycosidases"/>
    <property type="match status" value="1"/>
</dbReference>
<sequence>MAGDRARAGRTRAAPADQARLRPGQPAQPREGTAVIDPSEIRPSARQVAWQRQELTAFVHFGPNTFTDLEWGTGVDDPAVFDPSDLDCAQWVETLVAAGFKSVILTAKHHDGFCLWPSKYLPHTVAASPYTGDVVAELSEACKAAGLGFGIYLSPADLYQEKAPGGYYGNGSPAVESVIGEFTYTVDDYNRFYLQQLHELLTSYGPIAEVWLDGANPTSSAQAYDYDAWFDLIRRLAPDATIAIGGPDVRWVGNEDGFARETEWSVVPFAAGQMVAEQTAPSVAGPDELAQADELRWYPAEVDVSIRPGWFYHASEDAAVKSLPELLDIYRKSVGRNAVLLLNIPPDRRGRFADPDVAALLEFGAAIREYYGTDLVLPATINVLDLRENIEAGQQVEEFAVDALIDGSWAEIARGTTIGYRRLLTLPEPIAPADVRLRILASRAEAAVSLSVHFDPVLAQSAEAGD</sequence>
<dbReference type="PANTHER" id="PTHR10030">
    <property type="entry name" value="ALPHA-L-FUCOSIDASE"/>
    <property type="match status" value="1"/>
</dbReference>
<dbReference type="EC" id="3.2.1.51" evidence="2"/>
<organism evidence="8 9">
    <name type="scientific">Kribbella jiaozuonensis</name>
    <dbReference type="NCBI Taxonomy" id="2575441"/>
    <lineage>
        <taxon>Bacteria</taxon>
        <taxon>Bacillati</taxon>
        <taxon>Actinomycetota</taxon>
        <taxon>Actinomycetes</taxon>
        <taxon>Propionibacteriales</taxon>
        <taxon>Kribbellaceae</taxon>
        <taxon>Kribbella</taxon>
    </lineage>
</organism>